<dbReference type="SMR" id="D5AYE0"/>
<dbReference type="AlphaFoldDB" id="D5AYE0"/>
<dbReference type="HOGENOM" id="CLU_902779_0_0_5"/>
<protein>
    <submittedName>
        <fullName evidence="2">Uncharacterized protein</fullName>
    </submittedName>
</protein>
<dbReference type="Pfam" id="PF17542">
    <property type="entry name" value="RP853"/>
    <property type="match status" value="1"/>
</dbReference>
<proteinExistence type="predicted"/>
<accession>D5AYE0</accession>
<keyword evidence="1" id="KW-0812">Transmembrane</keyword>
<name>D5AYE0_RICPP</name>
<dbReference type="KEGG" id="rpq:rpr22_CDS833"/>
<evidence type="ECO:0000256" key="1">
    <source>
        <dbReference type="SAM" id="Phobius"/>
    </source>
</evidence>
<dbReference type="RefSeq" id="WP_004599682.1">
    <property type="nucleotide sequence ID" value="NC_017560.1"/>
</dbReference>
<organism evidence="2 3">
    <name type="scientific">Rickettsia prowazekii (strain Rp22)</name>
    <dbReference type="NCBI Taxonomy" id="449216"/>
    <lineage>
        <taxon>Bacteria</taxon>
        <taxon>Pseudomonadati</taxon>
        <taxon>Pseudomonadota</taxon>
        <taxon>Alphaproteobacteria</taxon>
        <taxon>Rickettsiales</taxon>
        <taxon>Rickettsiaceae</taxon>
        <taxon>Rickettsieae</taxon>
        <taxon>Rickettsia</taxon>
        <taxon>typhus group</taxon>
    </lineage>
</organism>
<dbReference type="Proteomes" id="UP000006931">
    <property type="component" value="Chromosome"/>
</dbReference>
<evidence type="ECO:0000313" key="3">
    <source>
        <dbReference type="Proteomes" id="UP000006931"/>
    </source>
</evidence>
<keyword evidence="1" id="KW-0472">Membrane</keyword>
<sequence>MNNAIVLNNVNTNLFKKDIINNFVNNLTKSTCSTIANMLAIDYTLRLNSKPEAEKYIKKCVTRLKSYLGMRVINDDNFSVALELFAIMITYEYENEQNKDNILEQSQNVIAANLVEVYFSDAKITSSEKEKIKNIFKTLLKEKNFDKIINYAESHKKLFKMSVMYAMQKYNNIDQATIYIKKEFNKILDMSLAFTQKCNIFKQTTGKIVGAVCALLVGAISVATAGAAFSIIIVPTLIFAIRYAPALGEKIGEFILNNDNVIKLEQSNIDEFMKTLQNNKENLLSQEKVKKIKNNITVVPPTINSKLIKKVVNNKKNIDRIY</sequence>
<evidence type="ECO:0000313" key="2">
    <source>
        <dbReference type="EMBL" id="ADE30429.1"/>
    </source>
</evidence>
<gene>
    <name evidence="2" type="ordered locus">rpr22_CDS833</name>
</gene>
<dbReference type="InterPro" id="IPR020180">
    <property type="entry name" value="Uncharacterised_RP853"/>
</dbReference>
<dbReference type="PATRIC" id="fig|449216.3.peg.878"/>
<feature type="transmembrane region" description="Helical" evidence="1">
    <location>
        <begin position="208"/>
        <end position="241"/>
    </location>
</feature>
<reference evidence="2 3" key="1">
    <citation type="journal article" date="2010" name="Genome Res.">
        <title>Genomic, proteomic, and transcriptomic analysis of virulent and avirulent Rickettsia prowazekii reveals its adaptive mutation capabilities.</title>
        <authorList>
            <person name="Bechah Y."/>
            <person name="El Karkouri K."/>
            <person name="Mediannikov O."/>
            <person name="Leroy Q."/>
            <person name="Pelletier N."/>
            <person name="Robert C."/>
            <person name="Medigue C."/>
            <person name="Mege J.L."/>
            <person name="Raoult D."/>
        </authorList>
    </citation>
    <scope>NUCLEOTIDE SEQUENCE [LARGE SCALE GENOMIC DNA]</scope>
    <source>
        <strain evidence="2 3">Rp22</strain>
    </source>
</reference>
<dbReference type="EMBL" id="CP001584">
    <property type="protein sequence ID" value="ADE30429.1"/>
    <property type="molecule type" value="Genomic_DNA"/>
</dbReference>
<dbReference type="GeneID" id="57569976"/>
<keyword evidence="1" id="KW-1133">Transmembrane helix</keyword>